<dbReference type="AlphaFoldDB" id="A0A8H9MBK4"/>
<dbReference type="FunFam" id="3.40.50.720:FF:000084">
    <property type="entry name" value="Short-chain dehydrogenase reductase"/>
    <property type="match status" value="1"/>
</dbReference>
<dbReference type="EMBL" id="BNAV01000001">
    <property type="protein sequence ID" value="GHF36075.1"/>
    <property type="molecule type" value="Genomic_DNA"/>
</dbReference>
<dbReference type="InterPro" id="IPR020904">
    <property type="entry name" value="Sc_DH/Rdtase_CS"/>
</dbReference>
<dbReference type="PRINTS" id="PR00081">
    <property type="entry name" value="GDHRDH"/>
</dbReference>
<dbReference type="SUPFAM" id="SSF51735">
    <property type="entry name" value="NAD(P)-binding Rossmann-fold domains"/>
    <property type="match status" value="1"/>
</dbReference>
<keyword evidence="5" id="KW-1185">Reference proteome</keyword>
<comment type="caution">
    <text evidence="4">The sequence shown here is derived from an EMBL/GenBank/DDBJ whole genome shotgun (WGS) entry which is preliminary data.</text>
</comment>
<dbReference type="InterPro" id="IPR050259">
    <property type="entry name" value="SDR"/>
</dbReference>
<evidence type="ECO:0000313" key="4">
    <source>
        <dbReference type="EMBL" id="GHF36075.1"/>
    </source>
</evidence>
<protein>
    <submittedName>
        <fullName evidence="4">Beta-ketoacyl-ACP reductase</fullName>
    </submittedName>
</protein>
<reference evidence="4" key="2">
    <citation type="submission" date="2020-09" db="EMBL/GenBank/DDBJ databases">
        <authorList>
            <person name="Sun Q."/>
            <person name="Zhou Y."/>
        </authorList>
    </citation>
    <scope>NUCLEOTIDE SEQUENCE</scope>
    <source>
        <strain evidence="4">CGMCC 4.7679</strain>
    </source>
</reference>
<dbReference type="GO" id="GO:0016491">
    <property type="term" value="F:oxidoreductase activity"/>
    <property type="evidence" value="ECO:0007669"/>
    <property type="project" value="UniProtKB-KW"/>
</dbReference>
<dbReference type="InterPro" id="IPR002347">
    <property type="entry name" value="SDR_fam"/>
</dbReference>
<dbReference type="CDD" id="cd05233">
    <property type="entry name" value="SDR_c"/>
    <property type="match status" value="1"/>
</dbReference>
<dbReference type="Gene3D" id="3.40.50.720">
    <property type="entry name" value="NAD(P)-binding Rossmann-like Domain"/>
    <property type="match status" value="1"/>
</dbReference>
<reference evidence="4" key="1">
    <citation type="journal article" date="2014" name="Int. J. Syst. Evol. Microbiol.">
        <title>Complete genome sequence of Corynebacterium casei LMG S-19264T (=DSM 44701T), isolated from a smear-ripened cheese.</title>
        <authorList>
            <consortium name="US DOE Joint Genome Institute (JGI-PGF)"/>
            <person name="Walter F."/>
            <person name="Albersmeier A."/>
            <person name="Kalinowski J."/>
            <person name="Ruckert C."/>
        </authorList>
    </citation>
    <scope>NUCLEOTIDE SEQUENCE</scope>
    <source>
        <strain evidence="4">CGMCC 4.7679</strain>
    </source>
</reference>
<organism evidence="4 5">
    <name type="scientific">Amycolatopsis bartoniae</name>
    <dbReference type="NCBI Taxonomy" id="941986"/>
    <lineage>
        <taxon>Bacteria</taxon>
        <taxon>Bacillati</taxon>
        <taxon>Actinomycetota</taxon>
        <taxon>Actinomycetes</taxon>
        <taxon>Pseudonocardiales</taxon>
        <taxon>Pseudonocardiaceae</taxon>
        <taxon>Amycolatopsis</taxon>
    </lineage>
</organism>
<feature type="domain" description="Ketoreductase" evidence="3">
    <location>
        <begin position="10"/>
        <end position="191"/>
    </location>
</feature>
<evidence type="ECO:0000256" key="1">
    <source>
        <dbReference type="ARBA" id="ARBA00006484"/>
    </source>
</evidence>
<evidence type="ECO:0000313" key="5">
    <source>
        <dbReference type="Proteomes" id="UP000658656"/>
    </source>
</evidence>
<name>A0A8H9MBK4_9PSEU</name>
<dbReference type="InterPro" id="IPR057326">
    <property type="entry name" value="KR_dom"/>
</dbReference>
<accession>A0A8H9MBK4</accession>
<proteinExistence type="inferred from homology"/>
<evidence type="ECO:0000256" key="2">
    <source>
        <dbReference type="ARBA" id="ARBA00023002"/>
    </source>
</evidence>
<dbReference type="Proteomes" id="UP000658656">
    <property type="component" value="Unassembled WGS sequence"/>
</dbReference>
<keyword evidence="2" id="KW-0560">Oxidoreductase</keyword>
<dbReference type="PANTHER" id="PTHR42879">
    <property type="entry name" value="3-OXOACYL-(ACYL-CARRIER-PROTEIN) REDUCTASE"/>
    <property type="match status" value="1"/>
</dbReference>
<dbReference type="PROSITE" id="PS00061">
    <property type="entry name" value="ADH_SHORT"/>
    <property type="match status" value="1"/>
</dbReference>
<dbReference type="SMART" id="SM00822">
    <property type="entry name" value="PKS_KR"/>
    <property type="match status" value="1"/>
</dbReference>
<evidence type="ECO:0000259" key="3">
    <source>
        <dbReference type="SMART" id="SM00822"/>
    </source>
</evidence>
<dbReference type="InterPro" id="IPR036291">
    <property type="entry name" value="NAD(P)-bd_dom_sf"/>
</dbReference>
<comment type="similarity">
    <text evidence="1">Belongs to the short-chain dehydrogenases/reductases (SDR) family.</text>
</comment>
<dbReference type="PANTHER" id="PTHR42879:SF2">
    <property type="entry name" value="3-OXOACYL-[ACYL-CARRIER-PROTEIN] REDUCTASE FABG"/>
    <property type="match status" value="1"/>
</dbReference>
<sequence length="257" mass="25655">MSCVDDLTGRVALVTGGAGGIGGGAAAELARRGAAVVVLDHAQAGPADAARRLSGTTGAELTGVAASVVDPVEVGAAVTAVLDRYGRLDIAVNAAGVPGPRGPVTGLTDADWDLVVRTHLYGTMHVTRAVLPSMLAAGWGRIVNITSSAAWDPGPGLTPYAAAKAGITGFTRSVAAEVGQRGVTVNCVAPGLTATPAVEAKWPDPEDQAAQTRRLGSVVPRFGRVGEIAVAVATLCLPSAAYTTGSTVHVNGGSYMP</sequence>
<dbReference type="PRINTS" id="PR00080">
    <property type="entry name" value="SDRFAMILY"/>
</dbReference>
<dbReference type="GO" id="GO:0032787">
    <property type="term" value="P:monocarboxylic acid metabolic process"/>
    <property type="evidence" value="ECO:0007669"/>
    <property type="project" value="UniProtKB-ARBA"/>
</dbReference>
<dbReference type="Pfam" id="PF13561">
    <property type="entry name" value="adh_short_C2"/>
    <property type="match status" value="1"/>
</dbReference>
<gene>
    <name evidence="4" type="primary">fabG</name>
    <name evidence="4" type="ORF">GCM10017566_06380</name>
</gene>